<accession>E9GZH2</accession>
<gene>
    <name evidence="6" type="ORF">DAPPUDRAFT_108212</name>
</gene>
<dbReference type="SUPFAM" id="SSF57756">
    <property type="entry name" value="Retrovirus zinc finger-like domains"/>
    <property type="match status" value="1"/>
</dbReference>
<dbReference type="GO" id="GO:0008270">
    <property type="term" value="F:zinc ion binding"/>
    <property type="evidence" value="ECO:0007669"/>
    <property type="project" value="UniProtKB-KW"/>
</dbReference>
<reference evidence="6 7" key="1">
    <citation type="journal article" date="2011" name="Science">
        <title>The ecoresponsive genome of Daphnia pulex.</title>
        <authorList>
            <person name="Colbourne J.K."/>
            <person name="Pfrender M.E."/>
            <person name="Gilbert D."/>
            <person name="Thomas W.K."/>
            <person name="Tucker A."/>
            <person name="Oakley T.H."/>
            <person name="Tokishita S."/>
            <person name="Aerts A."/>
            <person name="Arnold G.J."/>
            <person name="Basu M.K."/>
            <person name="Bauer D.J."/>
            <person name="Caceres C.E."/>
            <person name="Carmel L."/>
            <person name="Casola C."/>
            <person name="Choi J.H."/>
            <person name="Detter J.C."/>
            <person name="Dong Q."/>
            <person name="Dusheyko S."/>
            <person name="Eads B.D."/>
            <person name="Frohlich T."/>
            <person name="Geiler-Samerotte K.A."/>
            <person name="Gerlach D."/>
            <person name="Hatcher P."/>
            <person name="Jogdeo S."/>
            <person name="Krijgsveld J."/>
            <person name="Kriventseva E.V."/>
            <person name="Kultz D."/>
            <person name="Laforsch C."/>
            <person name="Lindquist E."/>
            <person name="Lopez J."/>
            <person name="Manak J.R."/>
            <person name="Muller J."/>
            <person name="Pangilinan J."/>
            <person name="Patwardhan R.P."/>
            <person name="Pitluck S."/>
            <person name="Pritham E.J."/>
            <person name="Rechtsteiner A."/>
            <person name="Rho M."/>
            <person name="Rogozin I.B."/>
            <person name="Sakarya O."/>
            <person name="Salamov A."/>
            <person name="Schaack S."/>
            <person name="Shapiro H."/>
            <person name="Shiga Y."/>
            <person name="Skalitzky C."/>
            <person name="Smith Z."/>
            <person name="Souvorov A."/>
            <person name="Sung W."/>
            <person name="Tang Z."/>
            <person name="Tsuchiya D."/>
            <person name="Tu H."/>
            <person name="Vos H."/>
            <person name="Wang M."/>
            <person name="Wolf Y.I."/>
            <person name="Yamagata H."/>
            <person name="Yamada T."/>
            <person name="Ye Y."/>
            <person name="Shaw J.R."/>
            <person name="Andrews J."/>
            <person name="Crease T.J."/>
            <person name="Tang H."/>
            <person name="Lucas S.M."/>
            <person name="Robertson H.M."/>
            <person name="Bork P."/>
            <person name="Koonin E.V."/>
            <person name="Zdobnov E.M."/>
            <person name="Grigoriev I.V."/>
            <person name="Lynch M."/>
            <person name="Boore J.L."/>
        </authorList>
    </citation>
    <scope>NUCLEOTIDE SEQUENCE [LARGE SCALE GENOMIC DNA]</scope>
</reference>
<feature type="compositionally biased region" description="Low complexity" evidence="3">
    <location>
        <begin position="359"/>
        <end position="376"/>
    </location>
</feature>
<feature type="domain" description="CCHC-type" evidence="5">
    <location>
        <begin position="434"/>
        <end position="448"/>
    </location>
</feature>
<dbReference type="KEGG" id="dpx:DAPPUDRAFT_108212"/>
<dbReference type="PROSITE" id="PS50158">
    <property type="entry name" value="ZF_CCHC"/>
    <property type="match status" value="1"/>
</dbReference>
<feature type="coiled-coil region" evidence="2">
    <location>
        <begin position="140"/>
        <end position="192"/>
    </location>
</feature>
<dbReference type="InterPro" id="IPR036875">
    <property type="entry name" value="Znf_CCHC_sf"/>
</dbReference>
<keyword evidence="1" id="KW-0863">Zinc-finger</keyword>
<keyword evidence="4" id="KW-0472">Membrane</keyword>
<evidence type="ECO:0000256" key="1">
    <source>
        <dbReference type="PROSITE-ProRule" id="PRU00047"/>
    </source>
</evidence>
<evidence type="ECO:0000313" key="7">
    <source>
        <dbReference type="Proteomes" id="UP000000305"/>
    </source>
</evidence>
<dbReference type="STRING" id="6669.E9GZH2"/>
<keyword evidence="1" id="KW-0862">Zinc</keyword>
<feature type="compositionally biased region" description="Basic and acidic residues" evidence="3">
    <location>
        <begin position="292"/>
        <end position="305"/>
    </location>
</feature>
<feature type="compositionally biased region" description="Basic and acidic residues" evidence="3">
    <location>
        <begin position="320"/>
        <end position="355"/>
    </location>
</feature>
<evidence type="ECO:0000256" key="4">
    <source>
        <dbReference type="SAM" id="Phobius"/>
    </source>
</evidence>
<dbReference type="PhylomeDB" id="E9GZH2"/>
<dbReference type="Pfam" id="PF00098">
    <property type="entry name" value="zf-CCHC"/>
    <property type="match status" value="1"/>
</dbReference>
<dbReference type="GO" id="GO:0003676">
    <property type="term" value="F:nucleic acid binding"/>
    <property type="evidence" value="ECO:0007669"/>
    <property type="project" value="InterPro"/>
</dbReference>
<evidence type="ECO:0000256" key="2">
    <source>
        <dbReference type="SAM" id="Coils"/>
    </source>
</evidence>
<evidence type="ECO:0000256" key="3">
    <source>
        <dbReference type="SAM" id="MobiDB-lite"/>
    </source>
</evidence>
<sequence>MKPTAYRLMRFPRSRRHYSNQGPLGFLSNRRLTVFEQSSIRRRVVLLFCLCRLLGVSLFFTRPPLIKSCLVLSVQNYCVITTLKPGMMFLLDVKDSGNIHVAPEGKRVLKVNAREKDEEKLKIHETSSGDKTLLLTRTELESTKQEVEIHKNTISDLNKVIDKLKEDTKDNVAQLTHNYKLLSDEHESLNNACKTTDSEDVATKQLSVDSLRYTNQTLTSDIAALRLQLTQQTEIVIDEAIAPPEAIELARSLRKIRGEANQKISLKGLLAAIRGALPTVGITEAYNRHRSSSGDRRRPNSESRIHFQQPPPRPSQDSSYSRDRGRDNSYYRSRSPGDNRYHQTVDSRSRRDQTPPRHNFSNNQSERSSFNRSNNDSFRRRFPKNTPYPRPRQFQDRAPNNFHYRQSPYTGTRPRTTGNYNNPRDNRTRRDIECYACGKREHYARECRTNPPQTPQQRQ</sequence>
<dbReference type="InParanoid" id="E9GZH2"/>
<dbReference type="Proteomes" id="UP000000305">
    <property type="component" value="Unassembled WGS sequence"/>
</dbReference>
<evidence type="ECO:0000313" key="6">
    <source>
        <dbReference type="EMBL" id="EFX75158.1"/>
    </source>
</evidence>
<feature type="transmembrane region" description="Helical" evidence="4">
    <location>
        <begin position="44"/>
        <end position="61"/>
    </location>
</feature>
<protein>
    <recommendedName>
        <fullName evidence="5">CCHC-type domain-containing protein</fullName>
    </recommendedName>
</protein>
<keyword evidence="1" id="KW-0479">Metal-binding</keyword>
<keyword evidence="4" id="KW-0812">Transmembrane</keyword>
<dbReference type="HOGENOM" id="CLU_596225_0_0_1"/>
<organism evidence="6 7">
    <name type="scientific">Daphnia pulex</name>
    <name type="common">Water flea</name>
    <dbReference type="NCBI Taxonomy" id="6669"/>
    <lineage>
        <taxon>Eukaryota</taxon>
        <taxon>Metazoa</taxon>
        <taxon>Ecdysozoa</taxon>
        <taxon>Arthropoda</taxon>
        <taxon>Crustacea</taxon>
        <taxon>Branchiopoda</taxon>
        <taxon>Diplostraca</taxon>
        <taxon>Cladocera</taxon>
        <taxon>Anomopoda</taxon>
        <taxon>Daphniidae</taxon>
        <taxon>Daphnia</taxon>
    </lineage>
</organism>
<keyword evidence="4" id="KW-1133">Transmembrane helix</keyword>
<dbReference type="OrthoDB" id="430476at2759"/>
<dbReference type="AlphaFoldDB" id="E9GZH2"/>
<feature type="compositionally biased region" description="Polar residues" evidence="3">
    <location>
        <begin position="403"/>
        <end position="423"/>
    </location>
</feature>
<dbReference type="InterPro" id="IPR001878">
    <property type="entry name" value="Znf_CCHC"/>
</dbReference>
<dbReference type="SMART" id="SM00343">
    <property type="entry name" value="ZnF_C2HC"/>
    <property type="match status" value="1"/>
</dbReference>
<name>E9GZH2_DAPPU</name>
<keyword evidence="7" id="KW-1185">Reference proteome</keyword>
<evidence type="ECO:0000259" key="5">
    <source>
        <dbReference type="PROSITE" id="PS50158"/>
    </source>
</evidence>
<proteinExistence type="predicted"/>
<keyword evidence="2" id="KW-0175">Coiled coil</keyword>
<dbReference type="EMBL" id="GL732577">
    <property type="protein sequence ID" value="EFX75158.1"/>
    <property type="molecule type" value="Genomic_DNA"/>
</dbReference>
<feature type="region of interest" description="Disordered" evidence="3">
    <location>
        <begin position="284"/>
        <end position="427"/>
    </location>
</feature>